<dbReference type="OrthoDB" id="2507747at2759"/>
<feature type="compositionally biased region" description="Low complexity" evidence="1">
    <location>
        <begin position="98"/>
        <end position="108"/>
    </location>
</feature>
<dbReference type="EMBL" id="LAVV01006409">
    <property type="protein sequence ID" value="KNZ60073.1"/>
    <property type="molecule type" value="Genomic_DNA"/>
</dbReference>
<evidence type="ECO:0000313" key="3">
    <source>
        <dbReference type="Proteomes" id="UP000037035"/>
    </source>
</evidence>
<evidence type="ECO:0000256" key="1">
    <source>
        <dbReference type="SAM" id="MobiDB-lite"/>
    </source>
</evidence>
<feature type="compositionally biased region" description="Low complexity" evidence="1">
    <location>
        <begin position="152"/>
        <end position="176"/>
    </location>
</feature>
<reference evidence="2 3" key="1">
    <citation type="submission" date="2015-08" db="EMBL/GenBank/DDBJ databases">
        <title>Next Generation Sequencing and Analysis of the Genome of Puccinia sorghi L Schw, the Causal Agent of Maize Common Rust.</title>
        <authorList>
            <person name="Rochi L."/>
            <person name="Burguener G."/>
            <person name="Darino M."/>
            <person name="Turjanski A."/>
            <person name="Kreff E."/>
            <person name="Dieguez M.J."/>
            <person name="Sacco F."/>
        </authorList>
    </citation>
    <scope>NUCLEOTIDE SEQUENCE [LARGE SCALE GENOMIC DNA]</scope>
    <source>
        <strain evidence="2 3">RO10H11247</strain>
    </source>
</reference>
<feature type="compositionally biased region" description="Low complexity" evidence="1">
    <location>
        <begin position="253"/>
        <end position="287"/>
    </location>
</feature>
<proteinExistence type="predicted"/>
<organism evidence="2 3">
    <name type="scientific">Puccinia sorghi</name>
    <dbReference type="NCBI Taxonomy" id="27349"/>
    <lineage>
        <taxon>Eukaryota</taxon>
        <taxon>Fungi</taxon>
        <taxon>Dikarya</taxon>
        <taxon>Basidiomycota</taxon>
        <taxon>Pucciniomycotina</taxon>
        <taxon>Pucciniomycetes</taxon>
        <taxon>Pucciniales</taxon>
        <taxon>Pucciniaceae</taxon>
        <taxon>Puccinia</taxon>
    </lineage>
</organism>
<feature type="compositionally biased region" description="Polar residues" evidence="1">
    <location>
        <begin position="43"/>
        <end position="73"/>
    </location>
</feature>
<comment type="caution">
    <text evidence="2">The sequence shown here is derived from an EMBL/GenBank/DDBJ whole genome shotgun (WGS) entry which is preliminary data.</text>
</comment>
<feature type="region of interest" description="Disordered" evidence="1">
    <location>
        <begin position="91"/>
        <end position="122"/>
    </location>
</feature>
<name>A0A0L6VH32_9BASI</name>
<dbReference type="VEuPathDB" id="FungiDB:VP01_1614g2"/>
<sequence>MSTTPITSRSSETQSIHPSVHVALQLQRLIAEQQTEHQTEQQFSPNDFDSPPSRQWTPLSSRVSNSLSQQTPAQPVDRLDRLLADMETVIATSPNPPLSHHQSSLGSSPQPPSPSPPECWELPSLETRFQPIHTGPHSRPLRPCLKTRSTSISSSVSVSDDTHSSASDSDSASSHSQFSDPPFEALELPPNPLDIDDERAVRVRFDDDTVEEFLTWSRESYDRKGPMPITKLNLREVIELKLIKEELGISPSSVAISPSSASISPSSASISPSSSSSTTSVSPSTTTLLPAFDTRV</sequence>
<accession>A0A0L6VH32</accession>
<dbReference type="AlphaFoldDB" id="A0A0L6VH32"/>
<feature type="region of interest" description="Disordered" evidence="1">
    <location>
        <begin position="152"/>
        <end position="194"/>
    </location>
</feature>
<evidence type="ECO:0000313" key="2">
    <source>
        <dbReference type="EMBL" id="KNZ60073.1"/>
    </source>
</evidence>
<keyword evidence="3" id="KW-1185">Reference proteome</keyword>
<dbReference type="Proteomes" id="UP000037035">
    <property type="component" value="Unassembled WGS sequence"/>
</dbReference>
<gene>
    <name evidence="2" type="ORF">VP01_1614g2</name>
</gene>
<protein>
    <submittedName>
        <fullName evidence="2">Uncharacterized protein</fullName>
    </submittedName>
</protein>
<feature type="region of interest" description="Disordered" evidence="1">
    <location>
        <begin position="253"/>
        <end position="296"/>
    </location>
</feature>
<feature type="region of interest" description="Disordered" evidence="1">
    <location>
        <begin position="31"/>
        <end position="75"/>
    </location>
</feature>